<sequence length="115" mass="12639">MEANRDMHEQWSEVPSISKTLSFVGHFGKGLLPPWCAGVGHAGLSYCGRLIMNRRHPGGARSSDVGVKPTDGERELRWWGFEVGAVVVESWPKGVAAVRWEPKDGGDGGEAKRRR</sequence>
<dbReference type="EMBL" id="WJXA01000013">
    <property type="protein sequence ID" value="KAF7119714.1"/>
    <property type="molecule type" value="Genomic_DNA"/>
</dbReference>
<evidence type="ECO:0000313" key="2">
    <source>
        <dbReference type="Proteomes" id="UP000626092"/>
    </source>
</evidence>
<evidence type="ECO:0000313" key="1">
    <source>
        <dbReference type="EMBL" id="KAF7119714.1"/>
    </source>
</evidence>
<proteinExistence type="predicted"/>
<organism evidence="1 2">
    <name type="scientific">Rhododendron simsii</name>
    <name type="common">Sims's rhododendron</name>
    <dbReference type="NCBI Taxonomy" id="118357"/>
    <lineage>
        <taxon>Eukaryota</taxon>
        <taxon>Viridiplantae</taxon>
        <taxon>Streptophyta</taxon>
        <taxon>Embryophyta</taxon>
        <taxon>Tracheophyta</taxon>
        <taxon>Spermatophyta</taxon>
        <taxon>Magnoliopsida</taxon>
        <taxon>eudicotyledons</taxon>
        <taxon>Gunneridae</taxon>
        <taxon>Pentapetalae</taxon>
        <taxon>asterids</taxon>
        <taxon>Ericales</taxon>
        <taxon>Ericaceae</taxon>
        <taxon>Ericoideae</taxon>
        <taxon>Rhodoreae</taxon>
        <taxon>Rhododendron</taxon>
    </lineage>
</organism>
<reference evidence="1" key="1">
    <citation type="submission" date="2019-11" db="EMBL/GenBank/DDBJ databases">
        <authorList>
            <person name="Liu Y."/>
            <person name="Hou J."/>
            <person name="Li T.-Q."/>
            <person name="Guan C.-H."/>
            <person name="Wu X."/>
            <person name="Wu H.-Z."/>
            <person name="Ling F."/>
            <person name="Zhang R."/>
            <person name="Shi X.-G."/>
            <person name="Ren J.-P."/>
            <person name="Chen E.-F."/>
            <person name="Sun J.-M."/>
        </authorList>
    </citation>
    <scope>NUCLEOTIDE SEQUENCE</scope>
    <source>
        <strain evidence="1">Adult_tree_wgs_1</strain>
        <tissue evidence="1">Leaves</tissue>
    </source>
</reference>
<keyword evidence="2" id="KW-1185">Reference proteome</keyword>
<dbReference type="Proteomes" id="UP000626092">
    <property type="component" value="Unassembled WGS sequence"/>
</dbReference>
<gene>
    <name evidence="1" type="ORF">RHSIM_Rhsim13G0132500</name>
</gene>
<accession>A0A834FY50</accession>
<dbReference type="AlphaFoldDB" id="A0A834FY50"/>
<name>A0A834FY50_RHOSS</name>
<protein>
    <submittedName>
        <fullName evidence="1">Uncharacterized protein</fullName>
    </submittedName>
</protein>
<comment type="caution">
    <text evidence="1">The sequence shown here is derived from an EMBL/GenBank/DDBJ whole genome shotgun (WGS) entry which is preliminary data.</text>
</comment>